<gene>
    <name evidence="1" type="ORF">BV25DRAFT_1988853</name>
</gene>
<organism evidence="1 2">
    <name type="scientific">Artomyces pyxidatus</name>
    <dbReference type="NCBI Taxonomy" id="48021"/>
    <lineage>
        <taxon>Eukaryota</taxon>
        <taxon>Fungi</taxon>
        <taxon>Dikarya</taxon>
        <taxon>Basidiomycota</taxon>
        <taxon>Agaricomycotina</taxon>
        <taxon>Agaricomycetes</taxon>
        <taxon>Russulales</taxon>
        <taxon>Auriscalpiaceae</taxon>
        <taxon>Artomyces</taxon>
    </lineage>
</organism>
<dbReference type="EMBL" id="MU277194">
    <property type="protein sequence ID" value="KAI0065755.1"/>
    <property type="molecule type" value="Genomic_DNA"/>
</dbReference>
<name>A0ACB8TBQ9_9AGAM</name>
<protein>
    <submittedName>
        <fullName evidence="1">Uncharacterized protein</fullName>
    </submittedName>
</protein>
<dbReference type="Proteomes" id="UP000814140">
    <property type="component" value="Unassembled WGS sequence"/>
</dbReference>
<evidence type="ECO:0000313" key="1">
    <source>
        <dbReference type="EMBL" id="KAI0065755.1"/>
    </source>
</evidence>
<reference evidence="1" key="1">
    <citation type="submission" date="2021-03" db="EMBL/GenBank/DDBJ databases">
        <authorList>
            <consortium name="DOE Joint Genome Institute"/>
            <person name="Ahrendt S."/>
            <person name="Looney B.P."/>
            <person name="Miyauchi S."/>
            <person name="Morin E."/>
            <person name="Drula E."/>
            <person name="Courty P.E."/>
            <person name="Chicoki N."/>
            <person name="Fauchery L."/>
            <person name="Kohler A."/>
            <person name="Kuo A."/>
            <person name="Labutti K."/>
            <person name="Pangilinan J."/>
            <person name="Lipzen A."/>
            <person name="Riley R."/>
            <person name="Andreopoulos W."/>
            <person name="He G."/>
            <person name="Johnson J."/>
            <person name="Barry K.W."/>
            <person name="Grigoriev I.V."/>
            <person name="Nagy L."/>
            <person name="Hibbett D."/>
            <person name="Henrissat B."/>
            <person name="Matheny P.B."/>
            <person name="Labbe J."/>
            <person name="Martin F."/>
        </authorList>
    </citation>
    <scope>NUCLEOTIDE SEQUENCE</scope>
    <source>
        <strain evidence="1">HHB10654</strain>
    </source>
</reference>
<evidence type="ECO:0000313" key="2">
    <source>
        <dbReference type="Proteomes" id="UP000814140"/>
    </source>
</evidence>
<sequence length="614" mass="67347">MESLSGNLAVSIGQPEFEVADEQLDDELARVEGELLSLRRRKNIRALVSRLPIEVLAHVFSFLPSSDVLPHDRASRPPPWLAVTHVCQRWRQTALSFPRLWATISTTNRHWSREMLERSKQVPISIIADWTRTPKPVHDAVMIAFSSAGRARVIEIRADMIMRYIEVLFTMPAPLLERLALVDNSHRCYLNGYSNRALFLGQTPNLRELVLYRCQLPWPCSLFQSSIVSLDIERILPRLRPSVEQLREALAAMPKLETLNLGHALPVQPIGATVSSITAAVYPASRLLLSSLKSVKLSAASALDIFGFMVAFIFPPTASITVFCEVMHVSPIATSSVAALLASLHSHFGNVETAEPLLSMSIHDYVPRVGWQFSAGGAMTSALDFSLPDETPRLQTIPFSPRVTVRLFWPHANLSRQQAELFCVGASQLLPLHDARSLLVECDLFNTPNAWINAFSHMKHIEELSVRGRAVLGFVDALGTPMGPSSVLGAAGLAIVPPPKIETPTHLFPRLAGLAIADADLDTIAGAHQHPPAVRMQRALELRHNLQDGMQTPLQKLRIMSCDLTLGHADRLKSMVAEGIQWDGVSTGYSLAAGQGLILDDIGGDDGGDPGSDE</sequence>
<accession>A0ACB8TBQ9</accession>
<proteinExistence type="predicted"/>
<comment type="caution">
    <text evidence="1">The sequence shown here is derived from an EMBL/GenBank/DDBJ whole genome shotgun (WGS) entry which is preliminary data.</text>
</comment>
<reference evidence="1" key="2">
    <citation type="journal article" date="2022" name="New Phytol.">
        <title>Evolutionary transition to the ectomycorrhizal habit in the genomes of a hyperdiverse lineage of mushroom-forming fungi.</title>
        <authorList>
            <person name="Looney B."/>
            <person name="Miyauchi S."/>
            <person name="Morin E."/>
            <person name="Drula E."/>
            <person name="Courty P.E."/>
            <person name="Kohler A."/>
            <person name="Kuo A."/>
            <person name="LaButti K."/>
            <person name="Pangilinan J."/>
            <person name="Lipzen A."/>
            <person name="Riley R."/>
            <person name="Andreopoulos W."/>
            <person name="He G."/>
            <person name="Johnson J."/>
            <person name="Nolan M."/>
            <person name="Tritt A."/>
            <person name="Barry K.W."/>
            <person name="Grigoriev I.V."/>
            <person name="Nagy L.G."/>
            <person name="Hibbett D."/>
            <person name="Henrissat B."/>
            <person name="Matheny P.B."/>
            <person name="Labbe J."/>
            <person name="Martin F.M."/>
        </authorList>
    </citation>
    <scope>NUCLEOTIDE SEQUENCE</scope>
    <source>
        <strain evidence="1">HHB10654</strain>
    </source>
</reference>
<keyword evidence="2" id="KW-1185">Reference proteome</keyword>